<evidence type="ECO:0000313" key="6">
    <source>
        <dbReference type="Proteomes" id="UP000028045"/>
    </source>
</evidence>
<dbReference type="InterPro" id="IPR029058">
    <property type="entry name" value="AB_hydrolase_fold"/>
</dbReference>
<accession>A0A084BA58</accession>
<keyword evidence="1" id="KW-0677">Repeat</keyword>
<dbReference type="EMBL" id="KL647570">
    <property type="protein sequence ID" value="KEY74437.1"/>
    <property type="molecule type" value="Genomic_DNA"/>
</dbReference>
<feature type="domain" description="GPI inositol-deacylase winged helix" evidence="3">
    <location>
        <begin position="639"/>
        <end position="710"/>
    </location>
</feature>
<evidence type="ECO:0000256" key="2">
    <source>
        <dbReference type="SAM" id="MobiDB-lite"/>
    </source>
</evidence>
<sequence>MLRKLSALVKRHRKGNEPSKLRETITPQEVPSHDSRTVSERPPNQPRSLPDTSFGEGNDIATLEANTLGLNVVYTPTASHHFDIVFVHGLGGTSRNTWTKSKDPDLFWPVKFLTLEPDLRLARILTFGYNAMLRKAGHLSTSTLDFAKALLFDLKYATDEQNQNLDMGRAYIQGQNDPAYTDIIRSITSIMFLATPHRGTDYAQTLNRIIQTTVVSNPKQYISELARNSLSLQKLNEQFRHVGPQIDLVSFYETRPTPVGSKYIQLAKKDSSVLGYPEEISRALDANHKNICKYDSPNDPNYVAVRNILKSLAAKALKAHSTRSTLSQPIRKPLARLKLILALPDYPEIDYSLCRDQWLRGTGEWIFRDNTFEKWKTPSSESRHSLLWLNGGAASGKSIMASCIINSLLEEGLSCQYFFIKYEDQQKRTLSLLLRSLAYQIAQQIPEFLTRLQELYEEGMIFETADPRIIWGRAFKSILFDLEDEQGHPLFWVIDGLDEAENPRAVVKVLSDLSFSKLPIRILFLGRKAPTLDAVFQRVPEPLSLSTISMEDHQGNDLRIYVDRELDLPGTPGLKETVAQRILDEANHSFLWVRLAVESMNSCHTQADVEIAFQQLPTGMDSIYDRMAANIIRIQHPVHRELAKTILQFSSCSLRTLTVTQLSEAVGESVSGVLDLKRSIVDLCGGFVLVDSNNKISLIHQTAREYLLESKDSRLRIDSSFGHLEIFLSCMRSLMTVGLRSKVSRNSTTAFVDYAATCWATHLSMIRNISEVSDLLNKFLKGSWVLTWIEYLIRSAQQRVLVRASRYLYQYMAMLNKQAAVQAMSHTQKAELENFRSWTIDLIKLTGKFGTALRTDPASIYKLIPPFCPHNSALYRLFGKAENRNILVHGLSAHTWDDLAARIPFGEGITASSISIAGPYIFVLASSKNLHIYNASTFEESRVSPIRQTERLYMFQVNGTGSLIATYGYRTTKVFDTLTGECKISVDNLESRPRPLVIQFQKKNTRLLVGFDDDKLRVLDLVDPSPTWQIQAVLEETELDGHLLNASNYMALNSDGSLLAVAYRGHPLSAWETEGLIHIGHCWRKRDTTARGEVIDASWLPHSPQLLGLYVEGVVFKWSPYENEVEEIAAGAKKLTVNMDGNLFATGDGRGTIRVFTTSQFALLYQLTSQDTVFDISFSTDSHRFYDIRGNYANVWEPIVLLSFQEQTRASFGLADDHESKDNAPVVETIICPKVDAITVLTTLSKGRLYVSGTENGAVQLHHAKKGRLPDINSAKGLLSIENISCSTDGQYLGFCNTSKKVVIKSVTLDTTCDSDPTFQTKAEIAMRGFAKGPILSLLFHPSSTYLLVHASASLHIISLLTGELSISQEQPGAAEEVFVPNPHDKSQILGFGLEIVRILDWNLEEQERLTYTTTFEKSPSCAKSNALGKIERVIVTRDKNHILVSTSRNGDFYTKERTLLYFATSSFHPMTAFQPEQDVQNLKTTMSITPIILPSEVTSQVAKILCFLPYNRLAFLSKTFAVCSYQIPSGPVKVLFFLPDDWSNKDCTALCDIWAAEKSFFCPKNGEVAIVSCAALA</sequence>
<gene>
    <name evidence="5" type="ORF">S7711_04475</name>
</gene>
<evidence type="ECO:0008006" key="7">
    <source>
        <dbReference type="Google" id="ProtNLM"/>
    </source>
</evidence>
<dbReference type="SUPFAM" id="SSF50978">
    <property type="entry name" value="WD40 repeat-like"/>
    <property type="match status" value="1"/>
</dbReference>
<dbReference type="Gene3D" id="3.40.50.1820">
    <property type="entry name" value="alpha/beta hydrolase"/>
    <property type="match status" value="1"/>
</dbReference>
<proteinExistence type="predicted"/>
<dbReference type="Gene3D" id="3.40.50.300">
    <property type="entry name" value="P-loop containing nucleotide triphosphate hydrolases"/>
    <property type="match status" value="1"/>
</dbReference>
<feature type="compositionally biased region" description="Basic residues" evidence="2">
    <location>
        <begin position="1"/>
        <end position="14"/>
    </location>
</feature>
<dbReference type="InterPro" id="IPR027417">
    <property type="entry name" value="P-loop_NTPase"/>
</dbReference>
<dbReference type="PANTHER" id="PTHR10039">
    <property type="entry name" value="AMELOGENIN"/>
    <property type="match status" value="1"/>
</dbReference>
<dbReference type="Proteomes" id="UP000028045">
    <property type="component" value="Unassembled WGS sequence"/>
</dbReference>
<dbReference type="HOGENOM" id="CLU_001384_2_0_1"/>
<dbReference type="Pfam" id="PF22939">
    <property type="entry name" value="WHD_GPIID"/>
    <property type="match status" value="1"/>
</dbReference>
<dbReference type="InterPro" id="IPR056884">
    <property type="entry name" value="NPHP3-like_N"/>
</dbReference>
<dbReference type="Gene3D" id="2.130.10.10">
    <property type="entry name" value="YVTN repeat-like/Quinoprotein amine dehydrogenase"/>
    <property type="match status" value="2"/>
</dbReference>
<evidence type="ECO:0000313" key="5">
    <source>
        <dbReference type="EMBL" id="KEY74437.1"/>
    </source>
</evidence>
<dbReference type="Pfam" id="PF24883">
    <property type="entry name" value="NPHP3_N"/>
    <property type="match status" value="1"/>
</dbReference>
<evidence type="ECO:0000259" key="3">
    <source>
        <dbReference type="Pfam" id="PF22939"/>
    </source>
</evidence>
<dbReference type="InterPro" id="IPR036322">
    <property type="entry name" value="WD40_repeat_dom_sf"/>
</dbReference>
<dbReference type="InterPro" id="IPR015943">
    <property type="entry name" value="WD40/YVTN_repeat-like_dom_sf"/>
</dbReference>
<dbReference type="SUPFAM" id="SSF50998">
    <property type="entry name" value="Quinoprotein alcohol dehydrogenase-like"/>
    <property type="match status" value="1"/>
</dbReference>
<feature type="domain" description="Nephrocystin 3-like N-terminal" evidence="4">
    <location>
        <begin position="361"/>
        <end position="527"/>
    </location>
</feature>
<evidence type="ECO:0000259" key="4">
    <source>
        <dbReference type="Pfam" id="PF24883"/>
    </source>
</evidence>
<keyword evidence="6" id="KW-1185">Reference proteome</keyword>
<feature type="region of interest" description="Disordered" evidence="2">
    <location>
        <begin position="1"/>
        <end position="57"/>
    </location>
</feature>
<evidence type="ECO:0000256" key="1">
    <source>
        <dbReference type="ARBA" id="ARBA00022737"/>
    </source>
</evidence>
<reference evidence="5 6" key="1">
    <citation type="journal article" date="2014" name="BMC Genomics">
        <title>Comparative genome sequencing reveals chemotype-specific gene clusters in the toxigenic black mold Stachybotrys.</title>
        <authorList>
            <person name="Semeiks J."/>
            <person name="Borek D."/>
            <person name="Otwinowski Z."/>
            <person name="Grishin N.V."/>
        </authorList>
    </citation>
    <scope>NUCLEOTIDE SEQUENCE [LARGE SCALE GENOMIC DNA]</scope>
    <source>
        <strain evidence="6">CBS 109288 / IBT 7711</strain>
    </source>
</reference>
<dbReference type="PANTHER" id="PTHR10039:SF16">
    <property type="entry name" value="GPI INOSITOL-DEACYLASE"/>
    <property type="match status" value="1"/>
</dbReference>
<dbReference type="SUPFAM" id="SSF53474">
    <property type="entry name" value="alpha/beta-Hydrolases"/>
    <property type="match status" value="1"/>
</dbReference>
<dbReference type="OrthoDB" id="194358at2759"/>
<dbReference type="InterPro" id="IPR054471">
    <property type="entry name" value="GPIID_WHD"/>
</dbReference>
<name>A0A084BA58_STACB</name>
<organism evidence="5 6">
    <name type="scientific">Stachybotrys chartarum (strain CBS 109288 / IBT 7711)</name>
    <name type="common">Toxic black mold</name>
    <name type="synonym">Stilbospora chartarum</name>
    <dbReference type="NCBI Taxonomy" id="1280523"/>
    <lineage>
        <taxon>Eukaryota</taxon>
        <taxon>Fungi</taxon>
        <taxon>Dikarya</taxon>
        <taxon>Ascomycota</taxon>
        <taxon>Pezizomycotina</taxon>
        <taxon>Sordariomycetes</taxon>
        <taxon>Hypocreomycetidae</taxon>
        <taxon>Hypocreales</taxon>
        <taxon>Stachybotryaceae</taxon>
        <taxon>Stachybotrys</taxon>
    </lineage>
</organism>
<dbReference type="InterPro" id="IPR011047">
    <property type="entry name" value="Quinoprotein_ADH-like_sf"/>
</dbReference>
<protein>
    <recommendedName>
        <fullName evidence="7">NACHT domain-containing protein</fullName>
    </recommendedName>
</protein>